<evidence type="ECO:0000256" key="2">
    <source>
        <dbReference type="PROSITE-ProRule" id="PRU00335"/>
    </source>
</evidence>
<dbReference type="PANTHER" id="PTHR30055">
    <property type="entry name" value="HTH-TYPE TRANSCRIPTIONAL REGULATOR RUTR"/>
    <property type="match status" value="1"/>
</dbReference>
<dbReference type="PROSITE" id="PS50977">
    <property type="entry name" value="HTH_TETR_2"/>
    <property type="match status" value="1"/>
</dbReference>
<dbReference type="InterPro" id="IPR001647">
    <property type="entry name" value="HTH_TetR"/>
</dbReference>
<evidence type="ECO:0000259" key="3">
    <source>
        <dbReference type="PROSITE" id="PS50977"/>
    </source>
</evidence>
<evidence type="ECO:0000256" key="1">
    <source>
        <dbReference type="ARBA" id="ARBA00023125"/>
    </source>
</evidence>
<dbReference type="Pfam" id="PF00440">
    <property type="entry name" value="TetR_N"/>
    <property type="match status" value="1"/>
</dbReference>
<evidence type="ECO:0000313" key="4">
    <source>
        <dbReference type="EMBL" id="GGE64166.1"/>
    </source>
</evidence>
<dbReference type="PANTHER" id="PTHR30055:SF226">
    <property type="entry name" value="HTH-TYPE TRANSCRIPTIONAL REGULATOR PKSA"/>
    <property type="match status" value="1"/>
</dbReference>
<accession>A0A917APM7</accession>
<feature type="DNA-binding region" description="H-T-H motif" evidence="2">
    <location>
        <begin position="29"/>
        <end position="48"/>
    </location>
</feature>
<dbReference type="InterPro" id="IPR009057">
    <property type="entry name" value="Homeodomain-like_sf"/>
</dbReference>
<dbReference type="Proteomes" id="UP000605259">
    <property type="component" value="Unassembled WGS sequence"/>
</dbReference>
<gene>
    <name evidence="4" type="ORF">GCM10007140_13030</name>
</gene>
<dbReference type="GO" id="GO:0000976">
    <property type="term" value="F:transcription cis-regulatory region binding"/>
    <property type="evidence" value="ECO:0007669"/>
    <property type="project" value="TreeGrafter"/>
</dbReference>
<organism evidence="4 5">
    <name type="scientific">Priestia taiwanensis</name>
    <dbReference type="NCBI Taxonomy" id="1347902"/>
    <lineage>
        <taxon>Bacteria</taxon>
        <taxon>Bacillati</taxon>
        <taxon>Bacillota</taxon>
        <taxon>Bacilli</taxon>
        <taxon>Bacillales</taxon>
        <taxon>Bacillaceae</taxon>
        <taxon>Priestia</taxon>
    </lineage>
</organism>
<dbReference type="SUPFAM" id="SSF46689">
    <property type="entry name" value="Homeodomain-like"/>
    <property type="match status" value="1"/>
</dbReference>
<keyword evidence="1 2" id="KW-0238">DNA-binding</keyword>
<name>A0A917APM7_9BACI</name>
<dbReference type="InterPro" id="IPR050109">
    <property type="entry name" value="HTH-type_TetR-like_transc_reg"/>
</dbReference>
<dbReference type="GO" id="GO:0003700">
    <property type="term" value="F:DNA-binding transcription factor activity"/>
    <property type="evidence" value="ECO:0007669"/>
    <property type="project" value="TreeGrafter"/>
</dbReference>
<keyword evidence="5" id="KW-1185">Reference proteome</keyword>
<reference evidence="4" key="2">
    <citation type="submission" date="2020-09" db="EMBL/GenBank/DDBJ databases">
        <authorList>
            <person name="Sun Q."/>
            <person name="Zhou Y."/>
        </authorList>
    </citation>
    <scope>NUCLEOTIDE SEQUENCE</scope>
    <source>
        <strain evidence="4">CGMCC 1.12698</strain>
    </source>
</reference>
<protein>
    <recommendedName>
        <fullName evidence="3">HTH tetR-type domain-containing protein</fullName>
    </recommendedName>
</protein>
<evidence type="ECO:0000313" key="5">
    <source>
        <dbReference type="Proteomes" id="UP000605259"/>
    </source>
</evidence>
<sequence>MTEHSISTADKILSVAINLMSEKGFKAVSTKEIAKAASVSEMTIFRTFGTKKNILDEAVNKYYYSSPLTKLFEEQIKWELAHDLQMISKAYLELMSRNREVFLIALMERNTLPEMNEKLTAHPLKLKEMYIEYFKTMQQKGKVIKGDPEAQAWAVMNVSFGRFVSDIISSGLVKQLPFEDFVASTVYILVRGLTPE</sequence>
<proteinExistence type="predicted"/>
<dbReference type="EMBL" id="BMFK01000001">
    <property type="protein sequence ID" value="GGE64166.1"/>
    <property type="molecule type" value="Genomic_DNA"/>
</dbReference>
<reference evidence="4" key="1">
    <citation type="journal article" date="2014" name="Int. J. Syst. Evol. Microbiol.">
        <title>Complete genome sequence of Corynebacterium casei LMG S-19264T (=DSM 44701T), isolated from a smear-ripened cheese.</title>
        <authorList>
            <consortium name="US DOE Joint Genome Institute (JGI-PGF)"/>
            <person name="Walter F."/>
            <person name="Albersmeier A."/>
            <person name="Kalinowski J."/>
            <person name="Ruckert C."/>
        </authorList>
    </citation>
    <scope>NUCLEOTIDE SEQUENCE</scope>
    <source>
        <strain evidence="4">CGMCC 1.12698</strain>
    </source>
</reference>
<dbReference type="Gene3D" id="1.10.357.10">
    <property type="entry name" value="Tetracycline Repressor, domain 2"/>
    <property type="match status" value="1"/>
</dbReference>
<dbReference type="AlphaFoldDB" id="A0A917APM7"/>
<dbReference type="RefSeq" id="WP_188387580.1">
    <property type="nucleotide sequence ID" value="NZ_BMFK01000001.1"/>
</dbReference>
<comment type="caution">
    <text evidence="4">The sequence shown here is derived from an EMBL/GenBank/DDBJ whole genome shotgun (WGS) entry which is preliminary data.</text>
</comment>
<feature type="domain" description="HTH tetR-type" evidence="3">
    <location>
        <begin position="6"/>
        <end position="66"/>
    </location>
</feature>
<dbReference type="PRINTS" id="PR00455">
    <property type="entry name" value="HTHTETR"/>
</dbReference>